<dbReference type="AlphaFoldDB" id="B1YDA8"/>
<sequence length="115" mass="12541">MERILGIHLEWYRRHISHMALALEALEDGDSQAACYHSYQAVSTLLSGVLGLDPYSPGPVVKTIGSMLKSAVEILPPGAESCASALERQYYGGQEGEICVRCAELLTDLIHQVIK</sequence>
<dbReference type="RefSeq" id="WP_012350191.1">
    <property type="nucleotide sequence ID" value="NC_010525.1"/>
</dbReference>
<dbReference type="GeneID" id="6164558"/>
<evidence type="ECO:0000313" key="1">
    <source>
        <dbReference type="EMBL" id="ACB39771.1"/>
    </source>
</evidence>
<dbReference type="SUPFAM" id="SSF81593">
    <property type="entry name" value="Nucleotidyltransferase substrate binding subunit/domain"/>
    <property type="match status" value="1"/>
</dbReference>
<dbReference type="STRING" id="444157.Tneu_0834"/>
<name>B1YDA8_PYRNV</name>
<protein>
    <submittedName>
        <fullName evidence="1">HEPN domain protein</fullName>
    </submittedName>
</protein>
<organism evidence="1 2">
    <name type="scientific">Pyrobaculum neutrophilum (strain DSM 2338 / JCM 9278 / NBRC 100436 / V24Sta)</name>
    <name type="common">Thermoproteus neutrophilus</name>
    <dbReference type="NCBI Taxonomy" id="444157"/>
    <lineage>
        <taxon>Archaea</taxon>
        <taxon>Thermoproteota</taxon>
        <taxon>Thermoprotei</taxon>
        <taxon>Thermoproteales</taxon>
        <taxon>Thermoproteaceae</taxon>
        <taxon>Pyrobaculum</taxon>
    </lineage>
</organism>
<dbReference type="eggNOG" id="arCOG01194">
    <property type="taxonomic scope" value="Archaea"/>
</dbReference>
<dbReference type="EMBL" id="CP001014">
    <property type="protein sequence ID" value="ACB39771.1"/>
    <property type="molecule type" value="Genomic_DNA"/>
</dbReference>
<dbReference type="Proteomes" id="UP000001694">
    <property type="component" value="Chromosome"/>
</dbReference>
<dbReference type="OrthoDB" id="27580at2157"/>
<proteinExistence type="predicted"/>
<dbReference type="HOGENOM" id="CLU_2079505_0_0_2"/>
<reference evidence="1" key="1">
    <citation type="submission" date="2008-03" db="EMBL/GenBank/DDBJ databases">
        <title>Complete sequence of Thermoproteus neutrophilus V24Sta.</title>
        <authorList>
            <consortium name="US DOE Joint Genome Institute"/>
            <person name="Copeland A."/>
            <person name="Lucas S."/>
            <person name="Lapidus A."/>
            <person name="Glavina del Rio T."/>
            <person name="Dalin E."/>
            <person name="Tice H."/>
            <person name="Bruce D."/>
            <person name="Goodwin L."/>
            <person name="Pitluck S."/>
            <person name="Sims D."/>
            <person name="Brettin T."/>
            <person name="Detter J.C."/>
            <person name="Han C."/>
            <person name="Kuske C.R."/>
            <person name="Schmutz J."/>
            <person name="Larimer F."/>
            <person name="Land M."/>
            <person name="Hauser L."/>
            <person name="Kyrpides N."/>
            <person name="Mikhailova N."/>
            <person name="Biddle J.F."/>
            <person name="Zhang Z."/>
            <person name="Fitz-Gibbon S.T."/>
            <person name="Lowe T.M."/>
            <person name="Saltikov C."/>
            <person name="House C.H."/>
            <person name="Richardson P."/>
        </authorList>
    </citation>
    <scope>NUCLEOTIDE SEQUENCE [LARGE SCALE GENOMIC DNA]</scope>
    <source>
        <strain evidence="1">V24Sta</strain>
    </source>
</reference>
<keyword evidence="2" id="KW-1185">Reference proteome</keyword>
<dbReference type="KEGG" id="tne:Tneu_0834"/>
<evidence type="ECO:0000313" key="2">
    <source>
        <dbReference type="Proteomes" id="UP000001694"/>
    </source>
</evidence>
<accession>B1YDA8</accession>
<gene>
    <name evidence="1" type="ordered locus">Tneu_0834</name>
</gene>